<dbReference type="PRINTS" id="PR00156">
    <property type="entry name" value="COPPERBLUE"/>
</dbReference>
<keyword evidence="10" id="KW-1133">Transmembrane helix</keyword>
<gene>
    <name evidence="12" type="ORF">EGYM00163_LOCUS30660</name>
</gene>
<dbReference type="GO" id="GO:0009535">
    <property type="term" value="C:chloroplast thylakoid membrane"/>
    <property type="evidence" value="ECO:0007669"/>
    <property type="project" value="UniProtKB-SubCell"/>
</dbReference>
<keyword evidence="5" id="KW-0249">Electron transport</keyword>
<dbReference type="InterPro" id="IPR001235">
    <property type="entry name" value="Copper_blue_Plastocyanin"/>
</dbReference>
<dbReference type="AlphaFoldDB" id="A0A7S4FYL2"/>
<dbReference type="PRINTS" id="PR00157">
    <property type="entry name" value="PLASTOCYANIN"/>
</dbReference>
<dbReference type="InterPro" id="IPR002387">
    <property type="entry name" value="Plastocyanin"/>
</dbReference>
<reference evidence="12" key="1">
    <citation type="submission" date="2021-01" db="EMBL/GenBank/DDBJ databases">
        <authorList>
            <person name="Corre E."/>
            <person name="Pelletier E."/>
            <person name="Niang G."/>
            <person name="Scheremetjew M."/>
            <person name="Finn R."/>
            <person name="Kale V."/>
            <person name="Holt S."/>
            <person name="Cochrane G."/>
            <person name="Meng A."/>
            <person name="Brown T."/>
            <person name="Cohen L."/>
        </authorList>
    </citation>
    <scope>NUCLEOTIDE SEQUENCE</scope>
    <source>
        <strain evidence="12">CCMP1594</strain>
    </source>
</reference>
<keyword evidence="7" id="KW-0793">Thylakoid</keyword>
<dbReference type="InterPro" id="IPR028871">
    <property type="entry name" value="BlueCu_1_BS"/>
</dbReference>
<evidence type="ECO:0000256" key="6">
    <source>
        <dbReference type="ARBA" id="ARBA00023008"/>
    </source>
</evidence>
<feature type="binding site" evidence="9">
    <location>
        <position position="207"/>
    </location>
    <ligand>
        <name>Cu cation</name>
        <dbReference type="ChEBI" id="CHEBI:23378"/>
    </ligand>
</feature>
<evidence type="ECO:0000256" key="8">
    <source>
        <dbReference type="ARBA" id="ARBA00023136"/>
    </source>
</evidence>
<feature type="binding site" evidence="9">
    <location>
        <position position="215"/>
    </location>
    <ligand>
        <name>Cu cation</name>
        <dbReference type="ChEBI" id="CHEBI:23378"/>
    </ligand>
</feature>
<organism evidence="12">
    <name type="scientific">Eutreptiella gymnastica</name>
    <dbReference type="NCBI Taxonomy" id="73025"/>
    <lineage>
        <taxon>Eukaryota</taxon>
        <taxon>Discoba</taxon>
        <taxon>Euglenozoa</taxon>
        <taxon>Euglenida</taxon>
        <taxon>Spirocuta</taxon>
        <taxon>Euglenophyceae</taxon>
        <taxon>Eutreptiales</taxon>
        <taxon>Eutreptiaceae</taxon>
        <taxon>Eutreptiella</taxon>
    </lineage>
</organism>
<dbReference type="CDD" id="cd04219">
    <property type="entry name" value="Plastocyanin"/>
    <property type="match status" value="1"/>
</dbReference>
<dbReference type="EMBL" id="HBJA01088004">
    <property type="protein sequence ID" value="CAE0819490.1"/>
    <property type="molecule type" value="Transcribed_RNA"/>
</dbReference>
<dbReference type="GO" id="GO:0009055">
    <property type="term" value="F:electron transfer activity"/>
    <property type="evidence" value="ECO:0007669"/>
    <property type="project" value="InterPro"/>
</dbReference>
<keyword evidence="8 10" id="KW-0472">Membrane</keyword>
<keyword evidence="3" id="KW-0813">Transport</keyword>
<accession>A0A7S4FYL2</accession>
<dbReference type="InterPro" id="IPR000923">
    <property type="entry name" value="BlueCu_1"/>
</dbReference>
<dbReference type="GO" id="GO:0005507">
    <property type="term" value="F:copper ion binding"/>
    <property type="evidence" value="ECO:0007669"/>
    <property type="project" value="InterPro"/>
</dbReference>
<dbReference type="PANTHER" id="PTHR34192:SF10">
    <property type="entry name" value="PLASTOCYANIN MAJOR ISOFORM, CHLOROPLASTIC-RELATED"/>
    <property type="match status" value="1"/>
</dbReference>
<comment type="subcellular location">
    <subcellularLocation>
        <location evidence="1">Plastid</location>
        <location evidence="1">Chloroplast thylakoid membrane</location>
        <topology evidence="1">Peripheral membrane protein</topology>
        <orientation evidence="1">Lumenal side</orientation>
    </subcellularLocation>
</comment>
<feature type="binding site" evidence="9">
    <location>
        <position position="162"/>
    </location>
    <ligand>
        <name>Cu cation</name>
        <dbReference type="ChEBI" id="CHEBI:23378"/>
    </ligand>
</feature>
<evidence type="ECO:0000256" key="1">
    <source>
        <dbReference type="ARBA" id="ARBA00004622"/>
    </source>
</evidence>
<evidence type="ECO:0000313" key="12">
    <source>
        <dbReference type="EMBL" id="CAE0819490.1"/>
    </source>
</evidence>
<evidence type="ECO:0000256" key="9">
    <source>
        <dbReference type="PIRSR" id="PIRSR602387-1"/>
    </source>
</evidence>
<evidence type="ECO:0000256" key="3">
    <source>
        <dbReference type="ARBA" id="ARBA00022448"/>
    </source>
</evidence>
<feature type="domain" description="Blue (type 1) copper" evidence="11">
    <location>
        <begin position="127"/>
        <end position="222"/>
    </location>
</feature>
<dbReference type="PANTHER" id="PTHR34192">
    <property type="entry name" value="PLASTOCYANIN MAJOR ISOFORM, CHLOROPLASTIC-RELATED"/>
    <property type="match status" value="1"/>
</dbReference>
<keyword evidence="4 9" id="KW-0479">Metal-binding</keyword>
<dbReference type="GO" id="GO:0009543">
    <property type="term" value="C:chloroplast thylakoid lumen"/>
    <property type="evidence" value="ECO:0007669"/>
    <property type="project" value="TreeGrafter"/>
</dbReference>
<evidence type="ECO:0000256" key="5">
    <source>
        <dbReference type="ARBA" id="ARBA00022982"/>
    </source>
</evidence>
<comment type="similarity">
    <text evidence="2">Belongs to the plastocyanin family.</text>
</comment>
<evidence type="ECO:0000256" key="4">
    <source>
        <dbReference type="ARBA" id="ARBA00022723"/>
    </source>
</evidence>
<name>A0A7S4FYL2_9EUGL</name>
<evidence type="ECO:0000256" key="7">
    <source>
        <dbReference type="ARBA" id="ARBA00023078"/>
    </source>
</evidence>
<dbReference type="NCBIfam" id="TIGR02656">
    <property type="entry name" value="cyanin_plasto"/>
    <property type="match status" value="1"/>
</dbReference>
<feature type="transmembrane region" description="Helical" evidence="10">
    <location>
        <begin position="81"/>
        <end position="99"/>
    </location>
</feature>
<keyword evidence="10" id="KW-0812">Transmembrane</keyword>
<dbReference type="PROSITE" id="PS00196">
    <property type="entry name" value="COPPER_BLUE"/>
    <property type="match status" value="1"/>
</dbReference>
<evidence type="ECO:0000259" key="11">
    <source>
        <dbReference type="Pfam" id="PF00127"/>
    </source>
</evidence>
<evidence type="ECO:0000256" key="2">
    <source>
        <dbReference type="ARBA" id="ARBA00005338"/>
    </source>
</evidence>
<dbReference type="InterPro" id="IPR008972">
    <property type="entry name" value="Cupredoxin"/>
</dbReference>
<evidence type="ECO:0000256" key="10">
    <source>
        <dbReference type="SAM" id="Phobius"/>
    </source>
</evidence>
<comment type="cofactor">
    <cofactor evidence="9">
        <name>Cu(2+)</name>
        <dbReference type="ChEBI" id="CHEBI:29036"/>
    </cofactor>
    <text evidence="9">The crystal structure with reduced Cu(1+) has also been determined.</text>
</comment>
<keyword evidence="6 9" id="KW-0186">Copper</keyword>
<feature type="binding site" evidence="9">
    <location>
        <position position="210"/>
    </location>
    <ligand>
        <name>Cu cation</name>
        <dbReference type="ChEBI" id="CHEBI:23378"/>
    </ligand>
</feature>
<dbReference type="Gene3D" id="2.60.40.420">
    <property type="entry name" value="Cupredoxins - blue copper proteins"/>
    <property type="match status" value="1"/>
</dbReference>
<protein>
    <recommendedName>
        <fullName evidence="11">Blue (type 1) copper domain-containing protein</fullName>
    </recommendedName>
</protein>
<proteinExistence type="inferred from homology"/>
<sequence length="222" mass="22494">MAVIAGVCGVVAVGSIASLVSPTTTLYAPAATAVRPMTQVAAPVPVSRMAAQRQAAYVEAAQAQPVEETIIYQAAAPAQSWAPLAGLLAIPAAVVAFLLNRSNQAKTAAAGVGAAALLSATPALAADVKLGGDSGQLAFVPSSVTISAGESVTWTNNAGFPHNIVFDEDEIPEGVNAAALSHEDYLNAKGDQVSTTFNTPGEYSYYCEPHQGAGMQGKVIVN</sequence>
<dbReference type="SUPFAM" id="SSF49503">
    <property type="entry name" value="Cupredoxins"/>
    <property type="match status" value="1"/>
</dbReference>
<dbReference type="Pfam" id="PF00127">
    <property type="entry name" value="Copper-bind"/>
    <property type="match status" value="1"/>
</dbReference>